<dbReference type="GO" id="GO:0004497">
    <property type="term" value="F:monooxygenase activity"/>
    <property type="evidence" value="ECO:0007669"/>
    <property type="project" value="UniProtKB-KW"/>
</dbReference>
<dbReference type="Proteomes" id="UP001602245">
    <property type="component" value="Unassembled WGS sequence"/>
</dbReference>
<reference evidence="2 3" key="1">
    <citation type="submission" date="2024-10" db="EMBL/GenBank/DDBJ databases">
        <title>The Natural Products Discovery Center: Release of the First 8490 Sequenced Strains for Exploring Actinobacteria Biosynthetic Diversity.</title>
        <authorList>
            <person name="Kalkreuter E."/>
            <person name="Kautsar S.A."/>
            <person name="Yang D."/>
            <person name="Bader C.D."/>
            <person name="Teijaro C.N."/>
            <person name="Fluegel L."/>
            <person name="Davis C.M."/>
            <person name="Simpson J.R."/>
            <person name="Lauterbach L."/>
            <person name="Steele A.D."/>
            <person name="Gui C."/>
            <person name="Meng S."/>
            <person name="Li G."/>
            <person name="Viehrig K."/>
            <person name="Ye F."/>
            <person name="Su P."/>
            <person name="Kiefer A.F."/>
            <person name="Nichols A."/>
            <person name="Cepeda A.J."/>
            <person name="Yan W."/>
            <person name="Fan B."/>
            <person name="Jiang Y."/>
            <person name="Adhikari A."/>
            <person name="Zheng C.-J."/>
            <person name="Schuster L."/>
            <person name="Cowan T.M."/>
            <person name="Smanski M.J."/>
            <person name="Chevrette M.G."/>
            <person name="De Carvalho L.P.S."/>
            <person name="Shen B."/>
        </authorList>
    </citation>
    <scope>NUCLEOTIDE SEQUENCE [LARGE SCALE GENOMIC DNA]</scope>
    <source>
        <strain evidence="2 3">NPDC000087</strain>
    </source>
</reference>
<gene>
    <name evidence="2" type="ORF">ACFY35_23805</name>
</gene>
<dbReference type="Gene3D" id="3.30.70.100">
    <property type="match status" value="1"/>
</dbReference>
<evidence type="ECO:0000259" key="1">
    <source>
        <dbReference type="Pfam" id="PF03992"/>
    </source>
</evidence>
<dbReference type="InterPro" id="IPR011008">
    <property type="entry name" value="Dimeric_a/b-barrel"/>
</dbReference>
<evidence type="ECO:0000313" key="3">
    <source>
        <dbReference type="Proteomes" id="UP001602245"/>
    </source>
</evidence>
<keyword evidence="3" id="KW-1185">Reference proteome</keyword>
<organism evidence="2 3">
    <name type="scientific">Paractinoplanes globisporus</name>
    <dbReference type="NCBI Taxonomy" id="113565"/>
    <lineage>
        <taxon>Bacteria</taxon>
        <taxon>Bacillati</taxon>
        <taxon>Actinomycetota</taxon>
        <taxon>Actinomycetes</taxon>
        <taxon>Micromonosporales</taxon>
        <taxon>Micromonosporaceae</taxon>
        <taxon>Paractinoplanes</taxon>
    </lineage>
</organism>
<dbReference type="EMBL" id="JBIAZU010000004">
    <property type="protein sequence ID" value="MFF5292478.1"/>
    <property type="molecule type" value="Genomic_DNA"/>
</dbReference>
<keyword evidence="2" id="KW-0503">Monooxygenase</keyword>
<dbReference type="SUPFAM" id="SSF54909">
    <property type="entry name" value="Dimeric alpha+beta barrel"/>
    <property type="match status" value="1"/>
</dbReference>
<comment type="caution">
    <text evidence="2">The sequence shown here is derived from an EMBL/GenBank/DDBJ whole genome shotgun (WGS) entry which is preliminary data.</text>
</comment>
<evidence type="ECO:0000313" key="2">
    <source>
        <dbReference type="EMBL" id="MFF5292478.1"/>
    </source>
</evidence>
<sequence length="101" mass="11524">MIARTWQGWATPAKAGDYRRHFETDVAAHLRTVPGFRGARLLSTRDGDEVRFTTVTFFESMDAVRGFAGDSPDLAVLEEDARRALRHWDERVTHHEVLAEI</sequence>
<feature type="domain" description="ABM" evidence="1">
    <location>
        <begin position="9"/>
        <end position="67"/>
    </location>
</feature>
<name>A0ABW6WHI4_9ACTN</name>
<dbReference type="Pfam" id="PF03992">
    <property type="entry name" value="ABM"/>
    <property type="match status" value="1"/>
</dbReference>
<dbReference type="RefSeq" id="WP_020512174.1">
    <property type="nucleotide sequence ID" value="NZ_JBIAZU010000004.1"/>
</dbReference>
<dbReference type="InterPro" id="IPR007138">
    <property type="entry name" value="ABM_dom"/>
</dbReference>
<protein>
    <submittedName>
        <fullName evidence="2">Antibiotic biosynthesis monooxygenase family protein</fullName>
        <ecNumber evidence="2">1.14.-.-</ecNumber>
    </submittedName>
</protein>
<accession>A0ABW6WHI4</accession>
<dbReference type="EC" id="1.14.-.-" evidence="2"/>
<proteinExistence type="predicted"/>
<keyword evidence="2" id="KW-0560">Oxidoreductase</keyword>